<feature type="transmembrane region" description="Helical" evidence="2">
    <location>
        <begin position="485"/>
        <end position="505"/>
    </location>
</feature>
<organism evidence="5 6">
    <name type="scientific">Chryseobacterium salivictor</name>
    <dbReference type="NCBI Taxonomy" id="2547600"/>
    <lineage>
        <taxon>Bacteria</taxon>
        <taxon>Pseudomonadati</taxon>
        <taxon>Bacteroidota</taxon>
        <taxon>Flavobacteriia</taxon>
        <taxon>Flavobacteriales</taxon>
        <taxon>Weeksellaceae</taxon>
        <taxon>Chryseobacterium group</taxon>
        <taxon>Chryseobacterium</taxon>
    </lineage>
</organism>
<feature type="compositionally biased region" description="Gly residues" evidence="1">
    <location>
        <begin position="622"/>
        <end position="642"/>
    </location>
</feature>
<feature type="compositionally biased region" description="Low complexity" evidence="1">
    <location>
        <begin position="609"/>
        <end position="621"/>
    </location>
</feature>
<evidence type="ECO:0000256" key="1">
    <source>
        <dbReference type="SAM" id="MobiDB-lite"/>
    </source>
</evidence>
<gene>
    <name evidence="5" type="ORF">NBC122_01730</name>
</gene>
<proteinExistence type="predicted"/>
<dbReference type="EMBL" id="CP037954">
    <property type="protein sequence ID" value="QBO58545.1"/>
    <property type="molecule type" value="Genomic_DNA"/>
</dbReference>
<dbReference type="Pfam" id="PF20990">
    <property type="entry name" value="DUF2207_C"/>
    <property type="match status" value="1"/>
</dbReference>
<feature type="domain" description="DUF2207" evidence="3">
    <location>
        <begin position="34"/>
        <end position="221"/>
    </location>
</feature>
<keyword evidence="6" id="KW-1185">Reference proteome</keyword>
<accession>A0A4P6ZGG8</accession>
<evidence type="ECO:0000313" key="5">
    <source>
        <dbReference type="EMBL" id="QBO58545.1"/>
    </source>
</evidence>
<dbReference type="Proteomes" id="UP000294419">
    <property type="component" value="Chromosome"/>
</dbReference>
<dbReference type="Pfam" id="PF09972">
    <property type="entry name" value="DUF2207"/>
    <property type="match status" value="1"/>
</dbReference>
<evidence type="ECO:0000256" key="2">
    <source>
        <dbReference type="SAM" id="Phobius"/>
    </source>
</evidence>
<sequence length="642" mass="71063">MNRLIFAFLILIFGIGAAQDLAVDSSARKNYEHIISFDSDIVIGKNAQITVTEKIKVYAEGINIRRGIFRSLPLWRNINGRKIRIKYDLISVQKNGSKEDYHTESTSSDFDIYFGNKDILLPPGIYEYELKYTTSDQIGFFDKYDEFYWNVNGTLWDFPVDKISAKVTLPEGAEILQQSCYTGSYGSDESKCTGKQLSANTIEWSAKNLGQNEGLTIAVGFNKGIFAPPPPPGFLEKYGILAALIAAALGLSGYFFTTWKKYGIDPQKPIVYPQFNAPQNLSPASLGYLENEQYSTQLISAAIVSLAVKGYLKIIEEDKRILGIFGGKEYTLEKIKEQDQTLPKEEINLMNKLFSGESTVITFDGQYNSKIENAVNDFKASLKFQHDDFLKKGNNTSKLFLPIIVIFVFYGLGLFFSYRLSYSDTHLGAGIFLSAAALFTGIFISVFFERSSVVKVLFAFISIGLMSILSTIFSLDTERTENIGFYASYGFLIFGFIAMVLYQYFIKQPSSEKLETQSLIEGFKMYLGTAEEKTLQFHNPPAMTPDIFEKMLPYAMVLGVEKIWGEKFQSMLKKSALGENQQYHSNWFIGTSVMNMNFAGSLNSSLSQSIASSSTQPSSSGSGSGGGGFSGGGGGGGGGGGW</sequence>
<feature type="region of interest" description="Disordered" evidence="1">
    <location>
        <begin position="609"/>
        <end position="642"/>
    </location>
</feature>
<keyword evidence="2" id="KW-1133">Transmembrane helix</keyword>
<dbReference type="AlphaFoldDB" id="A0A4P6ZGG8"/>
<evidence type="ECO:0000259" key="4">
    <source>
        <dbReference type="Pfam" id="PF20990"/>
    </source>
</evidence>
<dbReference type="InterPro" id="IPR048389">
    <property type="entry name" value="YciQ-like_C"/>
</dbReference>
<dbReference type="KEGG" id="csal:NBC122_01730"/>
<feature type="transmembrane region" description="Helical" evidence="2">
    <location>
        <begin position="453"/>
        <end position="473"/>
    </location>
</feature>
<keyword evidence="2" id="KW-0812">Transmembrane</keyword>
<feature type="transmembrane region" description="Helical" evidence="2">
    <location>
        <begin position="426"/>
        <end position="448"/>
    </location>
</feature>
<evidence type="ECO:0008006" key="7">
    <source>
        <dbReference type="Google" id="ProtNLM"/>
    </source>
</evidence>
<dbReference type="InterPro" id="IPR018702">
    <property type="entry name" value="DUF2207"/>
</dbReference>
<keyword evidence="2" id="KW-0472">Membrane</keyword>
<feature type="transmembrane region" description="Helical" evidence="2">
    <location>
        <begin position="399"/>
        <end position="420"/>
    </location>
</feature>
<feature type="transmembrane region" description="Helical" evidence="2">
    <location>
        <begin position="238"/>
        <end position="257"/>
    </location>
</feature>
<reference evidence="5 6" key="1">
    <citation type="submission" date="2019-03" db="EMBL/GenBank/DDBJ databases">
        <authorList>
            <person name="Kim H."/>
            <person name="Yu S.-M."/>
        </authorList>
    </citation>
    <scope>NUCLEOTIDE SEQUENCE [LARGE SCALE GENOMIC DNA]</scope>
    <source>
        <strain evidence="5 6">NBC122</strain>
    </source>
</reference>
<evidence type="ECO:0000313" key="6">
    <source>
        <dbReference type="Proteomes" id="UP000294419"/>
    </source>
</evidence>
<name>A0A4P6ZGG8_9FLAO</name>
<feature type="domain" description="Predicted membrane protein YciQ-like C-terminal" evidence="4">
    <location>
        <begin position="275"/>
        <end position="568"/>
    </location>
</feature>
<dbReference type="OrthoDB" id="9767603at2"/>
<evidence type="ECO:0000259" key="3">
    <source>
        <dbReference type="Pfam" id="PF09972"/>
    </source>
</evidence>
<protein>
    <recommendedName>
        <fullName evidence="7">DUF2207 domain-containing protein</fullName>
    </recommendedName>
</protein>
<dbReference type="RefSeq" id="WP_133439963.1">
    <property type="nucleotide sequence ID" value="NZ_CP037954.1"/>
</dbReference>